<name>A0ABM1LKU6_PRUMU</name>
<evidence type="ECO:0000313" key="3">
    <source>
        <dbReference type="RefSeq" id="XP_016648023.1"/>
    </source>
</evidence>
<dbReference type="InterPro" id="IPR041677">
    <property type="entry name" value="DNA2/NAM7_AAA_11"/>
</dbReference>
<dbReference type="GeneID" id="103322330"/>
<dbReference type="InterPro" id="IPR027417">
    <property type="entry name" value="P-loop_NTPase"/>
</dbReference>
<reference evidence="2" key="1">
    <citation type="journal article" date="2012" name="Nat. Commun.">
        <title>The genome of Prunus mume.</title>
        <authorList>
            <person name="Zhang Q."/>
            <person name="Chen W."/>
            <person name="Sun L."/>
            <person name="Zhao F."/>
            <person name="Huang B."/>
            <person name="Yang W."/>
            <person name="Tao Y."/>
            <person name="Wang J."/>
            <person name="Yuan Z."/>
            <person name="Fan G."/>
            <person name="Xing Z."/>
            <person name="Han C."/>
            <person name="Pan H."/>
            <person name="Zhong X."/>
            <person name="Shi W."/>
            <person name="Liang X."/>
            <person name="Du D."/>
            <person name="Sun F."/>
            <person name="Xu Z."/>
            <person name="Hao R."/>
            <person name="Lv T."/>
            <person name="Lv Y."/>
            <person name="Zheng Z."/>
            <person name="Sun M."/>
            <person name="Luo L."/>
            <person name="Cai M."/>
            <person name="Gao Y."/>
            <person name="Wang J."/>
            <person name="Yin Y."/>
            <person name="Xu X."/>
            <person name="Cheng T."/>
            <person name="Wang J."/>
        </authorList>
    </citation>
    <scope>NUCLEOTIDE SEQUENCE [LARGE SCALE GENOMIC DNA]</scope>
</reference>
<gene>
    <name evidence="3" type="primary">LOC103322330</name>
</gene>
<sequence length="196" mass="22031">MVNLYTHSPTSCISLEVVTDMIGALDLLNSLKSLLREVGFANERSQLVLKDCLRKLGSLRKFCVPNLKILEKIRKFCLANASLIFCIVSSSAKLQTQKKAPLHLLVIDEVAQLKECESAIPLQHPGLRHAVLIGDERQLPAMVISKISEKRRVVLEEVCSEDLYCWDMRGTFSMSGIECIHQSAYSQKWSFTTTGY</sequence>
<dbReference type="Pfam" id="PF13086">
    <property type="entry name" value="AAA_11"/>
    <property type="match status" value="1"/>
</dbReference>
<feature type="domain" description="DNA2/NAM7 helicase helicase" evidence="1">
    <location>
        <begin position="71"/>
        <end position="146"/>
    </location>
</feature>
<dbReference type="RefSeq" id="XP_016648023.1">
    <property type="nucleotide sequence ID" value="XM_016792537.1"/>
</dbReference>
<reference evidence="3" key="2">
    <citation type="submission" date="2025-08" db="UniProtKB">
        <authorList>
            <consortium name="RefSeq"/>
        </authorList>
    </citation>
    <scope>IDENTIFICATION</scope>
</reference>
<protein>
    <submittedName>
        <fullName evidence="3">Uncharacterized protein LOC103322330</fullName>
    </submittedName>
</protein>
<dbReference type="Gene3D" id="3.40.50.300">
    <property type="entry name" value="P-loop containing nucleotide triphosphate hydrolases"/>
    <property type="match status" value="1"/>
</dbReference>
<keyword evidence="2" id="KW-1185">Reference proteome</keyword>
<evidence type="ECO:0000313" key="2">
    <source>
        <dbReference type="Proteomes" id="UP000694861"/>
    </source>
</evidence>
<evidence type="ECO:0000259" key="1">
    <source>
        <dbReference type="Pfam" id="PF13086"/>
    </source>
</evidence>
<dbReference type="InterPro" id="IPR045055">
    <property type="entry name" value="DNA2/NAM7-like"/>
</dbReference>
<dbReference type="PANTHER" id="PTHR10887">
    <property type="entry name" value="DNA2/NAM7 HELICASE FAMILY"/>
    <property type="match status" value="1"/>
</dbReference>
<dbReference type="PANTHER" id="PTHR10887:SF522">
    <property type="entry name" value="P-LOOP CONTAINING NUCLEOSIDE TRIPHOSPHATE HYDROLASES SUPERFAMILY PROTEIN"/>
    <property type="match status" value="1"/>
</dbReference>
<accession>A0ABM1LKU6</accession>
<dbReference type="Proteomes" id="UP000694861">
    <property type="component" value="Linkage group LG2"/>
</dbReference>
<proteinExistence type="predicted"/>
<organism evidence="2 3">
    <name type="scientific">Prunus mume</name>
    <name type="common">Japanese apricot</name>
    <name type="synonym">Armeniaca mume</name>
    <dbReference type="NCBI Taxonomy" id="102107"/>
    <lineage>
        <taxon>Eukaryota</taxon>
        <taxon>Viridiplantae</taxon>
        <taxon>Streptophyta</taxon>
        <taxon>Embryophyta</taxon>
        <taxon>Tracheophyta</taxon>
        <taxon>Spermatophyta</taxon>
        <taxon>Magnoliopsida</taxon>
        <taxon>eudicotyledons</taxon>
        <taxon>Gunneridae</taxon>
        <taxon>Pentapetalae</taxon>
        <taxon>rosids</taxon>
        <taxon>fabids</taxon>
        <taxon>Rosales</taxon>
        <taxon>Rosaceae</taxon>
        <taxon>Amygdaloideae</taxon>
        <taxon>Amygdaleae</taxon>
        <taxon>Prunus</taxon>
    </lineage>
</organism>